<dbReference type="SUPFAM" id="SSF52172">
    <property type="entry name" value="CheY-like"/>
    <property type="match status" value="1"/>
</dbReference>
<dbReference type="Proteomes" id="UP000646365">
    <property type="component" value="Unassembled WGS sequence"/>
</dbReference>
<dbReference type="PANTHER" id="PTHR44591">
    <property type="entry name" value="STRESS RESPONSE REGULATOR PROTEIN 1"/>
    <property type="match status" value="1"/>
</dbReference>
<dbReference type="GO" id="GO:0000160">
    <property type="term" value="P:phosphorelay signal transduction system"/>
    <property type="evidence" value="ECO:0007669"/>
    <property type="project" value="InterPro"/>
</dbReference>
<reference evidence="4" key="1">
    <citation type="journal article" date="2014" name="Int. J. Syst. Evol. Microbiol.">
        <title>Complete genome sequence of Corynebacterium casei LMG S-19264T (=DSM 44701T), isolated from a smear-ripened cheese.</title>
        <authorList>
            <consortium name="US DOE Joint Genome Institute (JGI-PGF)"/>
            <person name="Walter F."/>
            <person name="Albersmeier A."/>
            <person name="Kalinowski J."/>
            <person name="Ruckert C."/>
        </authorList>
    </citation>
    <scope>NUCLEOTIDE SEQUENCE</scope>
    <source>
        <strain evidence="4">CGMCC 1.15725</strain>
    </source>
</reference>
<keyword evidence="1 2" id="KW-0597">Phosphoprotein</keyword>
<evidence type="ECO:0000259" key="3">
    <source>
        <dbReference type="PROSITE" id="PS50110"/>
    </source>
</evidence>
<dbReference type="InterPro" id="IPR011006">
    <property type="entry name" value="CheY-like_superfamily"/>
</dbReference>
<dbReference type="SMART" id="SM00448">
    <property type="entry name" value="REC"/>
    <property type="match status" value="1"/>
</dbReference>
<evidence type="ECO:0000256" key="1">
    <source>
        <dbReference type="ARBA" id="ARBA00022553"/>
    </source>
</evidence>
<dbReference type="EMBL" id="BMJQ01000013">
    <property type="protein sequence ID" value="GGF35510.1"/>
    <property type="molecule type" value="Genomic_DNA"/>
</dbReference>
<evidence type="ECO:0000256" key="2">
    <source>
        <dbReference type="PROSITE-ProRule" id="PRU00169"/>
    </source>
</evidence>
<evidence type="ECO:0000313" key="5">
    <source>
        <dbReference type="Proteomes" id="UP000646365"/>
    </source>
</evidence>
<accession>A0A8J2YYZ8</accession>
<comment type="caution">
    <text evidence="4">The sequence shown here is derived from an EMBL/GenBank/DDBJ whole genome shotgun (WGS) entry which is preliminary data.</text>
</comment>
<organism evidence="4 5">
    <name type="scientific">Aliidongia dinghuensis</name>
    <dbReference type="NCBI Taxonomy" id="1867774"/>
    <lineage>
        <taxon>Bacteria</taxon>
        <taxon>Pseudomonadati</taxon>
        <taxon>Pseudomonadota</taxon>
        <taxon>Alphaproteobacteria</taxon>
        <taxon>Rhodospirillales</taxon>
        <taxon>Dongiaceae</taxon>
        <taxon>Aliidongia</taxon>
    </lineage>
</organism>
<protein>
    <submittedName>
        <fullName evidence="4">Response regulator</fullName>
    </submittedName>
</protein>
<dbReference type="Pfam" id="PF00072">
    <property type="entry name" value="Response_reg"/>
    <property type="match status" value="1"/>
</dbReference>
<dbReference type="RefSeq" id="WP_189050401.1">
    <property type="nucleotide sequence ID" value="NZ_BMJQ01000013.1"/>
</dbReference>
<dbReference type="Gene3D" id="3.40.50.2300">
    <property type="match status" value="1"/>
</dbReference>
<dbReference type="PANTHER" id="PTHR44591:SF3">
    <property type="entry name" value="RESPONSE REGULATORY DOMAIN-CONTAINING PROTEIN"/>
    <property type="match status" value="1"/>
</dbReference>
<proteinExistence type="predicted"/>
<keyword evidence="5" id="KW-1185">Reference proteome</keyword>
<name>A0A8J2YYZ8_9PROT</name>
<sequence>MTEPLKRILLVEDDPDVQTIASMALIDIGEFDLTVCSSGREALDRIGHIQPQLVLLDVMMPDMDGPTTLEALRRLPLTPQPPVVFMTAKVQPQEQRRYLDLGAVDVIAKPFDPVTLADQLHAVWARRLNGVA</sequence>
<feature type="modified residue" description="4-aspartylphosphate" evidence="2">
    <location>
        <position position="57"/>
    </location>
</feature>
<feature type="domain" description="Response regulatory" evidence="3">
    <location>
        <begin position="7"/>
        <end position="124"/>
    </location>
</feature>
<reference evidence="4" key="2">
    <citation type="submission" date="2020-09" db="EMBL/GenBank/DDBJ databases">
        <authorList>
            <person name="Sun Q."/>
            <person name="Zhou Y."/>
        </authorList>
    </citation>
    <scope>NUCLEOTIDE SEQUENCE</scope>
    <source>
        <strain evidence="4">CGMCC 1.15725</strain>
    </source>
</reference>
<dbReference type="InterPro" id="IPR050595">
    <property type="entry name" value="Bact_response_regulator"/>
</dbReference>
<dbReference type="InterPro" id="IPR001789">
    <property type="entry name" value="Sig_transdc_resp-reg_receiver"/>
</dbReference>
<gene>
    <name evidence="4" type="ORF">GCM10011611_47310</name>
</gene>
<dbReference type="AlphaFoldDB" id="A0A8J2YYZ8"/>
<dbReference type="PROSITE" id="PS50110">
    <property type="entry name" value="RESPONSE_REGULATORY"/>
    <property type="match status" value="1"/>
</dbReference>
<evidence type="ECO:0000313" key="4">
    <source>
        <dbReference type="EMBL" id="GGF35510.1"/>
    </source>
</evidence>